<feature type="transmembrane region" description="Helical" evidence="1">
    <location>
        <begin position="203"/>
        <end position="221"/>
    </location>
</feature>
<keyword evidence="3" id="KW-0808">Transferase</keyword>
<dbReference type="EMBL" id="JAAMPU010000104">
    <property type="protein sequence ID" value="NMH28006.1"/>
    <property type="molecule type" value="Genomic_DNA"/>
</dbReference>
<dbReference type="PANTHER" id="PTHR23028">
    <property type="entry name" value="ACETYLTRANSFERASE"/>
    <property type="match status" value="1"/>
</dbReference>
<dbReference type="RefSeq" id="WP_169527120.1">
    <property type="nucleotide sequence ID" value="NZ_JAAMPU010000104.1"/>
</dbReference>
<dbReference type="AlphaFoldDB" id="A0A972FL58"/>
<name>A0A972FL58_9FLAO</name>
<keyword evidence="3" id="KW-0012">Acyltransferase</keyword>
<feature type="transmembrane region" description="Helical" evidence="1">
    <location>
        <begin position="41"/>
        <end position="64"/>
    </location>
</feature>
<dbReference type="GO" id="GO:0016747">
    <property type="term" value="F:acyltransferase activity, transferring groups other than amino-acyl groups"/>
    <property type="evidence" value="ECO:0007669"/>
    <property type="project" value="InterPro"/>
</dbReference>
<dbReference type="InterPro" id="IPR002656">
    <property type="entry name" value="Acyl_transf_3_dom"/>
</dbReference>
<dbReference type="InterPro" id="IPR050879">
    <property type="entry name" value="Acyltransferase_3"/>
</dbReference>
<gene>
    <name evidence="3" type="ORF">G6047_08175</name>
</gene>
<organism evidence="3 4">
    <name type="scientific">Flavobacterium silvaticum</name>
    <dbReference type="NCBI Taxonomy" id="1852020"/>
    <lineage>
        <taxon>Bacteria</taxon>
        <taxon>Pseudomonadati</taxon>
        <taxon>Bacteroidota</taxon>
        <taxon>Flavobacteriia</taxon>
        <taxon>Flavobacteriales</taxon>
        <taxon>Flavobacteriaceae</taxon>
        <taxon>Flavobacterium</taxon>
    </lineage>
</organism>
<feature type="transmembrane region" description="Helical" evidence="1">
    <location>
        <begin position="266"/>
        <end position="291"/>
    </location>
</feature>
<protein>
    <submittedName>
        <fullName evidence="3">Acyltransferase</fullName>
    </submittedName>
</protein>
<evidence type="ECO:0000313" key="3">
    <source>
        <dbReference type="EMBL" id="NMH28006.1"/>
    </source>
</evidence>
<feature type="transmembrane region" description="Helical" evidence="1">
    <location>
        <begin position="233"/>
        <end position="254"/>
    </location>
</feature>
<keyword evidence="1" id="KW-1133">Transmembrane helix</keyword>
<proteinExistence type="predicted"/>
<reference evidence="3" key="1">
    <citation type="submission" date="2020-02" db="EMBL/GenBank/DDBJ databases">
        <title>Flavobacterium sp. genome.</title>
        <authorList>
            <person name="Jung H.S."/>
            <person name="Baek J.H."/>
            <person name="Jeon C.O."/>
        </authorList>
    </citation>
    <scope>NUCLEOTIDE SEQUENCE</scope>
    <source>
        <strain evidence="3">SE-s28</strain>
    </source>
</reference>
<feature type="domain" description="Acyltransferase 3" evidence="2">
    <location>
        <begin position="8"/>
        <end position="344"/>
    </location>
</feature>
<feature type="transmembrane region" description="Helical" evidence="1">
    <location>
        <begin position="12"/>
        <end position="29"/>
    </location>
</feature>
<keyword evidence="1" id="KW-0472">Membrane</keyword>
<dbReference type="GO" id="GO:0016020">
    <property type="term" value="C:membrane"/>
    <property type="evidence" value="ECO:0007669"/>
    <property type="project" value="TreeGrafter"/>
</dbReference>
<evidence type="ECO:0000313" key="4">
    <source>
        <dbReference type="Proteomes" id="UP000712080"/>
    </source>
</evidence>
<accession>A0A972FL58</accession>
<dbReference type="GO" id="GO:0000271">
    <property type="term" value="P:polysaccharide biosynthetic process"/>
    <property type="evidence" value="ECO:0007669"/>
    <property type="project" value="TreeGrafter"/>
</dbReference>
<keyword evidence="4" id="KW-1185">Reference proteome</keyword>
<feature type="transmembrane region" description="Helical" evidence="1">
    <location>
        <begin position="327"/>
        <end position="347"/>
    </location>
</feature>
<keyword evidence="1" id="KW-0812">Transmembrane</keyword>
<dbReference type="Proteomes" id="UP000712080">
    <property type="component" value="Unassembled WGS sequence"/>
</dbReference>
<comment type="caution">
    <text evidence="3">The sequence shown here is derived from an EMBL/GenBank/DDBJ whole genome shotgun (WGS) entry which is preliminary data.</text>
</comment>
<evidence type="ECO:0000256" key="1">
    <source>
        <dbReference type="SAM" id="Phobius"/>
    </source>
</evidence>
<feature type="transmembrane region" description="Helical" evidence="1">
    <location>
        <begin position="141"/>
        <end position="157"/>
    </location>
</feature>
<dbReference type="Pfam" id="PF01757">
    <property type="entry name" value="Acyl_transf_3"/>
    <property type="match status" value="1"/>
</dbReference>
<sequence>MARDRIFGLDVMRSAAITMVVCGHLWWLLPNKTGMAGQLASLGGFFGVELFFVLSGFLIGRILLRQFLNSDFDRKAILTFLKRRWLRTLPNYYLALILNIILALWFSSSEPNWKYIFFLQNFAWPMTPFFTESWSLSVEEFAYLILPMALFIAVIFMRRKTLQTFFAITILLILIGFLMRFHYHSQHSGMTLDYWNIGLKSVVVYRLDAIFTGVLAAILSVRFPGFWFKSRLLFLLIGILIIGFLSVGVGFLGLSFDKYQLFWNVFYLPLASFGFCCFLPFCSVWAIGGIASAPITFISKISYALYLVHYGIVLQCVKHFAPEVFGMQFLLYIFISLGLSYLMYACFEKRFLKWRDRNLPE</sequence>
<evidence type="ECO:0000259" key="2">
    <source>
        <dbReference type="Pfam" id="PF01757"/>
    </source>
</evidence>
<feature type="transmembrane region" description="Helical" evidence="1">
    <location>
        <begin position="164"/>
        <end position="183"/>
    </location>
</feature>
<dbReference type="PANTHER" id="PTHR23028:SF53">
    <property type="entry name" value="ACYL_TRANSF_3 DOMAIN-CONTAINING PROTEIN"/>
    <property type="match status" value="1"/>
</dbReference>
<feature type="transmembrane region" description="Helical" evidence="1">
    <location>
        <begin position="85"/>
        <end position="106"/>
    </location>
</feature>